<evidence type="ECO:0008006" key="4">
    <source>
        <dbReference type="Google" id="ProtNLM"/>
    </source>
</evidence>
<dbReference type="EMBL" id="ACZM01000017">
    <property type="protein sequence ID" value="EHG19904.1"/>
    <property type="molecule type" value="Genomic_DNA"/>
</dbReference>
<evidence type="ECO:0000313" key="2">
    <source>
        <dbReference type="EMBL" id="EHG19904.1"/>
    </source>
</evidence>
<feature type="transmembrane region" description="Helical" evidence="1">
    <location>
        <begin position="6"/>
        <end position="30"/>
    </location>
</feature>
<dbReference type="RefSeq" id="WP_006693231.1">
    <property type="nucleotide sequence ID" value="NZ_JH376800.1"/>
</dbReference>
<gene>
    <name evidence="2" type="ORF">HMPREF9334_01796</name>
</gene>
<dbReference type="STRING" id="679201.HMPREF9334_01796"/>
<keyword evidence="1" id="KW-0812">Transmembrane</keyword>
<dbReference type="PATRIC" id="fig|679201.3.peg.1811"/>
<evidence type="ECO:0000313" key="3">
    <source>
        <dbReference type="Proteomes" id="UP000004129"/>
    </source>
</evidence>
<protein>
    <recommendedName>
        <fullName evidence="4">Type II secretion system protein</fullName>
    </recommendedName>
</protein>
<dbReference type="AlphaFoldDB" id="G5GR44"/>
<reference evidence="2 3" key="1">
    <citation type="submission" date="2011-08" db="EMBL/GenBank/DDBJ databases">
        <title>The Genome Sequence of Selenomonas infelix ATCC 43532.</title>
        <authorList>
            <consortium name="The Broad Institute Genome Sequencing Platform"/>
            <person name="Earl A."/>
            <person name="Ward D."/>
            <person name="Feldgarden M."/>
            <person name="Gevers D."/>
            <person name="Izard J."/>
            <person name="Blanton J.M."/>
            <person name="Baranova O.V."/>
            <person name="Dewhirst F.E."/>
            <person name="Young S.K."/>
            <person name="Zeng Q."/>
            <person name="Gargeya S."/>
            <person name="Fitzgerald M."/>
            <person name="Haas B."/>
            <person name="Abouelleil A."/>
            <person name="Alvarado L."/>
            <person name="Arachchi H.M."/>
            <person name="Berlin A."/>
            <person name="Brown A."/>
            <person name="Chapman S.B."/>
            <person name="Chen Z."/>
            <person name="Dunbar C."/>
            <person name="Freedman E."/>
            <person name="Gearin G."/>
            <person name="Gellesch M."/>
            <person name="Goldberg J."/>
            <person name="Griggs A."/>
            <person name="Gujja S."/>
            <person name="Heiman D."/>
            <person name="Howarth C."/>
            <person name="Larson L."/>
            <person name="Lui A."/>
            <person name="MacDonald P.J.P."/>
            <person name="Montmayeur A."/>
            <person name="Murphy C."/>
            <person name="Neiman D."/>
            <person name="Pearson M."/>
            <person name="Priest M."/>
            <person name="Roberts A."/>
            <person name="Saif S."/>
            <person name="Shea T."/>
            <person name="Shenoy N."/>
            <person name="Sisk P."/>
            <person name="Stolte C."/>
            <person name="Sykes S."/>
            <person name="Wortman J."/>
            <person name="Nusbaum C."/>
            <person name="Birren B."/>
        </authorList>
    </citation>
    <scope>NUCLEOTIDE SEQUENCE [LARGE SCALE GENOMIC DNA]</scope>
    <source>
        <strain evidence="2 3">ATCC 43532</strain>
    </source>
</reference>
<keyword evidence="1" id="KW-0472">Membrane</keyword>
<organism evidence="2 3">
    <name type="scientific">Selenomonas infelix ATCC 43532</name>
    <dbReference type="NCBI Taxonomy" id="679201"/>
    <lineage>
        <taxon>Bacteria</taxon>
        <taxon>Bacillati</taxon>
        <taxon>Bacillota</taxon>
        <taxon>Negativicutes</taxon>
        <taxon>Selenomonadales</taxon>
        <taxon>Selenomonadaceae</taxon>
        <taxon>Selenomonas</taxon>
    </lineage>
</organism>
<dbReference type="OrthoDB" id="1666904at2"/>
<name>G5GR44_9FIRM</name>
<evidence type="ECO:0000256" key="1">
    <source>
        <dbReference type="SAM" id="Phobius"/>
    </source>
</evidence>
<accession>G5GR44</accession>
<keyword evidence="1" id="KW-1133">Transmembrane helix</keyword>
<dbReference type="Proteomes" id="UP000004129">
    <property type="component" value="Unassembled WGS sequence"/>
</dbReference>
<comment type="caution">
    <text evidence="2">The sequence shown here is derived from an EMBL/GenBank/DDBJ whole genome shotgun (WGS) entry which is preliminary data.</text>
</comment>
<dbReference type="HOGENOM" id="CLU_1947320_0_0_9"/>
<proteinExistence type="predicted"/>
<keyword evidence="3" id="KW-1185">Reference proteome</keyword>
<sequence length="125" mass="14253">MRNDAAGWVLMEAVLLTFIVLTVAAAIGIFMRTALVQEHAAARMEAAFLAREQLSVWEAALDQGQPPRSGVTEVRTNNRTYQIETSVTRAEIFYDVHLRLSWQVLGREEDVEYVRRLRQHGRTNP</sequence>